<feature type="region of interest" description="Disordered" evidence="1">
    <location>
        <begin position="1"/>
        <end position="31"/>
    </location>
</feature>
<evidence type="ECO:0000256" key="1">
    <source>
        <dbReference type="SAM" id="MobiDB-lite"/>
    </source>
</evidence>
<evidence type="ECO:0000313" key="2">
    <source>
        <dbReference type="EnsemblMetazoa" id="Aqu2.1.44472_001"/>
    </source>
</evidence>
<proteinExistence type="predicted"/>
<dbReference type="EnsemblMetazoa" id="Aqu2.1.44472_001">
    <property type="protein sequence ID" value="Aqu2.1.44472_001"/>
    <property type="gene ID" value="Aqu2.1.44472"/>
</dbReference>
<name>A0A1X7VVV4_AMPQE</name>
<dbReference type="AlphaFoldDB" id="A0A1X7VVV4"/>
<sequence length="96" mass="10941">MQILKEHLPGTHSSPKGNLPRSCQADAIQQMQPPKSITEVRRFLGIVNLLWKFSPKFPTLSQCLRDLLKKVFCGLGAHHKEQHLQNQGRAHKKYSS</sequence>
<accession>A0A1X7VVV4</accession>
<dbReference type="InterPro" id="IPR043128">
    <property type="entry name" value="Rev_trsase/Diguanyl_cyclase"/>
</dbReference>
<protein>
    <submittedName>
        <fullName evidence="2">Uncharacterized protein</fullName>
    </submittedName>
</protein>
<dbReference type="InParanoid" id="A0A1X7VVV4"/>
<dbReference type="SUPFAM" id="SSF56672">
    <property type="entry name" value="DNA/RNA polymerases"/>
    <property type="match status" value="1"/>
</dbReference>
<organism evidence="2">
    <name type="scientific">Amphimedon queenslandica</name>
    <name type="common">Sponge</name>
    <dbReference type="NCBI Taxonomy" id="400682"/>
    <lineage>
        <taxon>Eukaryota</taxon>
        <taxon>Metazoa</taxon>
        <taxon>Porifera</taxon>
        <taxon>Demospongiae</taxon>
        <taxon>Heteroscleromorpha</taxon>
        <taxon>Haplosclerida</taxon>
        <taxon>Niphatidae</taxon>
        <taxon>Amphimedon</taxon>
    </lineage>
</organism>
<dbReference type="InterPro" id="IPR043502">
    <property type="entry name" value="DNA/RNA_pol_sf"/>
</dbReference>
<reference evidence="2" key="1">
    <citation type="submission" date="2017-05" db="UniProtKB">
        <authorList>
            <consortium name="EnsemblMetazoa"/>
        </authorList>
    </citation>
    <scope>IDENTIFICATION</scope>
</reference>
<dbReference type="Gene3D" id="3.30.70.270">
    <property type="match status" value="1"/>
</dbReference>